<dbReference type="EMBL" id="QJTE01000002">
    <property type="protein sequence ID" value="PYE84359.1"/>
    <property type="molecule type" value="Genomic_DNA"/>
</dbReference>
<organism evidence="3 4">
    <name type="scientific">Pseudoroseicyclus aestuarii</name>
    <dbReference type="NCBI Taxonomy" id="1795041"/>
    <lineage>
        <taxon>Bacteria</taxon>
        <taxon>Pseudomonadati</taxon>
        <taxon>Pseudomonadota</taxon>
        <taxon>Alphaproteobacteria</taxon>
        <taxon>Rhodobacterales</taxon>
        <taxon>Paracoccaceae</taxon>
        <taxon>Pseudoroseicyclus</taxon>
    </lineage>
</organism>
<accession>A0A318SVH2</accession>
<feature type="region of interest" description="Disordered" evidence="1">
    <location>
        <begin position="62"/>
        <end position="81"/>
    </location>
</feature>
<evidence type="ECO:0000313" key="3">
    <source>
        <dbReference type="EMBL" id="PYE84359.1"/>
    </source>
</evidence>
<reference evidence="3 4" key="1">
    <citation type="submission" date="2018-06" db="EMBL/GenBank/DDBJ databases">
        <title>Genomic Encyclopedia of Type Strains, Phase III (KMG-III): the genomes of soil and plant-associated and newly described type strains.</title>
        <authorList>
            <person name="Whitman W."/>
        </authorList>
    </citation>
    <scope>NUCLEOTIDE SEQUENCE [LARGE SCALE GENOMIC DNA]</scope>
    <source>
        <strain evidence="3 4">CECT 9025</strain>
    </source>
</reference>
<dbReference type="RefSeq" id="WP_110813465.1">
    <property type="nucleotide sequence ID" value="NZ_QJTE01000002.1"/>
</dbReference>
<feature type="chain" id="PRO_5016409277" evidence="2">
    <location>
        <begin position="21"/>
        <end position="81"/>
    </location>
</feature>
<proteinExistence type="predicted"/>
<evidence type="ECO:0000256" key="1">
    <source>
        <dbReference type="SAM" id="MobiDB-lite"/>
    </source>
</evidence>
<evidence type="ECO:0000256" key="2">
    <source>
        <dbReference type="SAM" id="SignalP"/>
    </source>
</evidence>
<feature type="region of interest" description="Disordered" evidence="1">
    <location>
        <begin position="20"/>
        <end position="45"/>
    </location>
</feature>
<dbReference type="AlphaFoldDB" id="A0A318SVH2"/>
<comment type="caution">
    <text evidence="3">The sequence shown here is derived from an EMBL/GenBank/DDBJ whole genome shotgun (WGS) entry which is preliminary data.</text>
</comment>
<evidence type="ECO:0000313" key="4">
    <source>
        <dbReference type="Proteomes" id="UP000248311"/>
    </source>
</evidence>
<feature type="compositionally biased region" description="Low complexity" evidence="1">
    <location>
        <begin position="20"/>
        <end position="30"/>
    </location>
</feature>
<sequence>MRALAAAGLIAGLAGGPALAGPQAAGAAAPGPRPSPVTPPEAAHPLPEAILVQMRARLLALDEGAVPEPTEAPALPQAPAR</sequence>
<gene>
    <name evidence="3" type="ORF">DFP88_102157</name>
</gene>
<keyword evidence="4" id="KW-1185">Reference proteome</keyword>
<protein>
    <submittedName>
        <fullName evidence="3">Uncharacterized protein</fullName>
    </submittedName>
</protein>
<name>A0A318SVH2_9RHOB</name>
<feature type="signal peptide" evidence="2">
    <location>
        <begin position="1"/>
        <end position="20"/>
    </location>
</feature>
<keyword evidence="2" id="KW-0732">Signal</keyword>
<dbReference type="Proteomes" id="UP000248311">
    <property type="component" value="Unassembled WGS sequence"/>
</dbReference>